<evidence type="ECO:0000313" key="2">
    <source>
        <dbReference type="Proteomes" id="UP000218334"/>
    </source>
</evidence>
<dbReference type="AlphaFoldDB" id="A0A2H3B6E1"/>
<sequence length="58" mass="6620">MFARCPKCRFCYDCGSDLPARNSSPDNAERVPKHYCPMIHPSLNVDLLSLHKTRRPSS</sequence>
<dbReference type="EMBL" id="KZ293505">
    <property type="protein sequence ID" value="PBK59403.1"/>
    <property type="molecule type" value="Genomic_DNA"/>
</dbReference>
<reference evidence="2" key="1">
    <citation type="journal article" date="2017" name="Nat. Ecol. Evol.">
        <title>Genome expansion and lineage-specific genetic innovations in the forest pathogenic fungi Armillaria.</title>
        <authorList>
            <person name="Sipos G."/>
            <person name="Prasanna A.N."/>
            <person name="Walter M.C."/>
            <person name="O'Connor E."/>
            <person name="Balint B."/>
            <person name="Krizsan K."/>
            <person name="Kiss B."/>
            <person name="Hess J."/>
            <person name="Varga T."/>
            <person name="Slot J."/>
            <person name="Riley R."/>
            <person name="Boka B."/>
            <person name="Rigling D."/>
            <person name="Barry K."/>
            <person name="Lee J."/>
            <person name="Mihaltcheva S."/>
            <person name="LaButti K."/>
            <person name="Lipzen A."/>
            <person name="Waldron R."/>
            <person name="Moloney N.M."/>
            <person name="Sperisen C."/>
            <person name="Kredics L."/>
            <person name="Vagvoelgyi C."/>
            <person name="Patrignani A."/>
            <person name="Fitzpatrick D."/>
            <person name="Nagy I."/>
            <person name="Doyle S."/>
            <person name="Anderson J.B."/>
            <person name="Grigoriev I.V."/>
            <person name="Gueldener U."/>
            <person name="Muensterkoetter M."/>
            <person name="Nagy L.G."/>
        </authorList>
    </citation>
    <scope>NUCLEOTIDE SEQUENCE [LARGE SCALE GENOMIC DNA]</scope>
    <source>
        <strain evidence="2">28-4</strain>
    </source>
</reference>
<keyword evidence="2" id="KW-1185">Reference proteome</keyword>
<accession>A0A2H3B6E1</accession>
<dbReference type="Proteomes" id="UP000218334">
    <property type="component" value="Unassembled WGS sequence"/>
</dbReference>
<protein>
    <submittedName>
        <fullName evidence="1">Uncharacterized protein</fullName>
    </submittedName>
</protein>
<organism evidence="1 2">
    <name type="scientific">Armillaria solidipes</name>
    <dbReference type="NCBI Taxonomy" id="1076256"/>
    <lineage>
        <taxon>Eukaryota</taxon>
        <taxon>Fungi</taxon>
        <taxon>Dikarya</taxon>
        <taxon>Basidiomycota</taxon>
        <taxon>Agaricomycotina</taxon>
        <taxon>Agaricomycetes</taxon>
        <taxon>Agaricomycetidae</taxon>
        <taxon>Agaricales</taxon>
        <taxon>Marasmiineae</taxon>
        <taxon>Physalacriaceae</taxon>
        <taxon>Armillaria</taxon>
    </lineage>
</organism>
<gene>
    <name evidence="1" type="ORF">ARMSODRAFT_800960</name>
</gene>
<proteinExistence type="predicted"/>
<name>A0A2H3B6E1_9AGAR</name>
<evidence type="ECO:0000313" key="1">
    <source>
        <dbReference type="EMBL" id="PBK59403.1"/>
    </source>
</evidence>